<evidence type="ECO:0000259" key="3">
    <source>
        <dbReference type="SMART" id="SM01117"/>
    </source>
</evidence>
<dbReference type="SUPFAM" id="SSF55856">
    <property type="entry name" value="Cytochrome b5-like heme/steroid binding domain"/>
    <property type="match status" value="1"/>
</dbReference>
<dbReference type="AlphaFoldDB" id="A0A9P9YVE6"/>
<dbReference type="Gene3D" id="3.10.120.10">
    <property type="entry name" value="Cytochrome b5-like heme/steroid binding domain"/>
    <property type="match status" value="1"/>
</dbReference>
<proteinExistence type="predicted"/>
<comment type="caution">
    <text evidence="4">The sequence shown here is derived from an EMBL/GenBank/DDBJ whole genome shotgun (WGS) entry which is preliminary data.</text>
</comment>
<dbReference type="InterPro" id="IPR001199">
    <property type="entry name" value="Cyt_B5-like_heme/steroid-bd"/>
</dbReference>
<evidence type="ECO:0000256" key="1">
    <source>
        <dbReference type="SAM" id="MobiDB-lite"/>
    </source>
</evidence>
<feature type="transmembrane region" description="Helical" evidence="2">
    <location>
        <begin position="6"/>
        <end position="28"/>
    </location>
</feature>
<feature type="domain" description="Cytochrome b5 heme-binding" evidence="3">
    <location>
        <begin position="59"/>
        <end position="144"/>
    </location>
</feature>
<feature type="region of interest" description="Disordered" evidence="1">
    <location>
        <begin position="162"/>
        <end position="220"/>
    </location>
</feature>
<accession>A0A9P9YVE6</accession>
<feature type="compositionally biased region" description="Polar residues" evidence="1">
    <location>
        <begin position="180"/>
        <end position="189"/>
    </location>
</feature>
<keyword evidence="2" id="KW-1133">Transmembrane helix</keyword>
<dbReference type="Proteomes" id="UP001059596">
    <property type="component" value="Unassembled WGS sequence"/>
</dbReference>
<keyword evidence="2" id="KW-0472">Membrane</keyword>
<dbReference type="InterPro" id="IPR036400">
    <property type="entry name" value="Cyt_B5-like_heme/steroid_sf"/>
</dbReference>
<evidence type="ECO:0000256" key="2">
    <source>
        <dbReference type="SAM" id="Phobius"/>
    </source>
</evidence>
<protein>
    <recommendedName>
        <fullName evidence="3">Cytochrome b5 heme-binding domain-containing protein</fullName>
    </recommendedName>
</protein>
<dbReference type="Pfam" id="PF00173">
    <property type="entry name" value="Cyt-b5"/>
    <property type="match status" value="1"/>
</dbReference>
<keyword evidence="2" id="KW-0812">Transmembrane</keyword>
<keyword evidence="5" id="KW-1185">Reference proteome</keyword>
<name>A0A9P9YVE6_9MUSC</name>
<dbReference type="OrthoDB" id="547796at2759"/>
<organism evidence="4 5">
    <name type="scientific">Drosophila gunungcola</name>
    <name type="common">fruit fly</name>
    <dbReference type="NCBI Taxonomy" id="103775"/>
    <lineage>
        <taxon>Eukaryota</taxon>
        <taxon>Metazoa</taxon>
        <taxon>Ecdysozoa</taxon>
        <taxon>Arthropoda</taxon>
        <taxon>Hexapoda</taxon>
        <taxon>Insecta</taxon>
        <taxon>Pterygota</taxon>
        <taxon>Neoptera</taxon>
        <taxon>Endopterygota</taxon>
        <taxon>Diptera</taxon>
        <taxon>Brachycera</taxon>
        <taxon>Muscomorpha</taxon>
        <taxon>Ephydroidea</taxon>
        <taxon>Drosophilidae</taxon>
        <taxon>Drosophila</taxon>
        <taxon>Sophophora</taxon>
    </lineage>
</organism>
<evidence type="ECO:0000313" key="5">
    <source>
        <dbReference type="Proteomes" id="UP001059596"/>
    </source>
</evidence>
<evidence type="ECO:0000313" key="4">
    <source>
        <dbReference type="EMBL" id="KAI8043605.1"/>
    </source>
</evidence>
<dbReference type="SMART" id="SM01117">
    <property type="entry name" value="Cyt-b5"/>
    <property type="match status" value="1"/>
</dbReference>
<dbReference type="EMBL" id="JAMKOV010000002">
    <property type="protein sequence ID" value="KAI8043605.1"/>
    <property type="molecule type" value="Genomic_DNA"/>
</dbReference>
<gene>
    <name evidence="4" type="ORF">M5D96_004938</name>
</gene>
<sequence>MDEVLGHLGCMVSIVLTLCVAILGYFYAYHYHLTSGRGNRTDVTKLFAPNLPDLPPIKLTLSQLLGFDGTRSDGRILVALKGKIYDVSNDLPEFGLDGTLSHVAGRDFTHYLNMIMDLHDTKINYVHRWEAILETNYSRVGILIDELGNPLFQTTNNVGVESSGNAEEVREDQDEAVKITETNSETKISNGMPKKKLSEVLTAETLPSDTVPQKSFMDPN</sequence>
<reference evidence="4" key="1">
    <citation type="journal article" date="2023" name="Genome Biol. Evol.">
        <title>Long-read-based Genome Assembly of Drosophila gunungcola Reveals Fewer Chemosensory Genes in Flower-breeding Species.</title>
        <authorList>
            <person name="Negi A."/>
            <person name="Liao B.Y."/>
            <person name="Yeh S.D."/>
        </authorList>
    </citation>
    <scope>NUCLEOTIDE SEQUENCE</scope>
    <source>
        <strain evidence="4">Sukarami</strain>
    </source>
</reference>